<keyword evidence="3" id="KW-0813">Transport</keyword>
<evidence type="ECO:0000256" key="1">
    <source>
        <dbReference type="ARBA" id="ARBA00004651"/>
    </source>
</evidence>
<name>A8KQU7_STROV</name>
<feature type="transmembrane region" description="Helical" evidence="10">
    <location>
        <begin position="30"/>
        <end position="56"/>
    </location>
</feature>
<organism evidence="12">
    <name type="scientific">Streptomyces olivaceus</name>
    <dbReference type="NCBI Taxonomy" id="47716"/>
    <lineage>
        <taxon>Bacteria</taxon>
        <taxon>Bacillati</taxon>
        <taxon>Actinomycetota</taxon>
        <taxon>Actinomycetes</taxon>
        <taxon>Kitasatosporales</taxon>
        <taxon>Streptomycetaceae</taxon>
        <taxon>Streptomyces</taxon>
    </lineage>
</organism>
<evidence type="ECO:0000256" key="9">
    <source>
        <dbReference type="SAM" id="MobiDB-lite"/>
    </source>
</evidence>
<keyword evidence="8" id="KW-0046">Antibiotic resistance</keyword>
<feature type="transmembrane region" description="Helical" evidence="10">
    <location>
        <begin position="154"/>
        <end position="176"/>
    </location>
</feature>
<dbReference type="InterPro" id="IPR020846">
    <property type="entry name" value="MFS_dom"/>
</dbReference>
<dbReference type="GO" id="GO:0046677">
    <property type="term" value="P:response to antibiotic"/>
    <property type="evidence" value="ECO:0007669"/>
    <property type="project" value="UniProtKB-KW"/>
</dbReference>
<proteinExistence type="inferred from homology"/>
<dbReference type="NCBIfam" id="TIGR00711">
    <property type="entry name" value="efflux_EmrB"/>
    <property type="match status" value="1"/>
</dbReference>
<dbReference type="Gene3D" id="1.20.1720.10">
    <property type="entry name" value="Multidrug resistance protein D"/>
    <property type="match status" value="1"/>
</dbReference>
<evidence type="ECO:0000313" key="12">
    <source>
        <dbReference type="EMBL" id="CAP12594.1"/>
    </source>
</evidence>
<dbReference type="EMBL" id="AM900040">
    <property type="protein sequence ID" value="CAP12594.1"/>
    <property type="molecule type" value="Genomic_DNA"/>
</dbReference>
<evidence type="ECO:0000256" key="4">
    <source>
        <dbReference type="ARBA" id="ARBA00022475"/>
    </source>
</evidence>
<feature type="transmembrane region" description="Helical" evidence="10">
    <location>
        <begin position="121"/>
        <end position="142"/>
    </location>
</feature>
<reference evidence="12" key="1">
    <citation type="journal article" date="2008" name="Microbiology">
        <title>Biosynthesis of elloramycin in Streptomyces olivaceus requires glycosylation by enzymes encoded outside the aglycon cluster.</title>
        <authorList>
            <person name="Ramos A."/>
            <person name="Lombo F."/>
            <person name="Brana A.F."/>
            <person name="Rohr J."/>
            <person name="Mendez C."/>
            <person name="Salas J.A."/>
        </authorList>
    </citation>
    <scope>NUCLEOTIDE SEQUENCE</scope>
    <source>
        <strain evidence="12">Tu 2353</strain>
    </source>
</reference>
<feature type="transmembrane region" description="Helical" evidence="10">
    <location>
        <begin position="478"/>
        <end position="496"/>
    </location>
</feature>
<feature type="transmembrane region" description="Helical" evidence="10">
    <location>
        <begin position="316"/>
        <end position="337"/>
    </location>
</feature>
<comment type="subcellular location">
    <subcellularLocation>
        <location evidence="1">Cell membrane</location>
        <topology evidence="1">Multi-pass membrane protein</topology>
    </subcellularLocation>
</comment>
<accession>A8KQU7</accession>
<evidence type="ECO:0000256" key="5">
    <source>
        <dbReference type="ARBA" id="ARBA00022692"/>
    </source>
</evidence>
<dbReference type="CDD" id="cd17503">
    <property type="entry name" value="MFS_LmrB_MDR_like"/>
    <property type="match status" value="1"/>
</dbReference>
<evidence type="ECO:0000256" key="10">
    <source>
        <dbReference type="SAM" id="Phobius"/>
    </source>
</evidence>
<dbReference type="PANTHER" id="PTHR42718:SF9">
    <property type="entry name" value="MAJOR FACILITATOR SUPERFAMILY MULTIDRUG TRANSPORTER MFSC"/>
    <property type="match status" value="1"/>
</dbReference>
<keyword evidence="4" id="KW-1003">Cell membrane</keyword>
<evidence type="ECO:0000256" key="6">
    <source>
        <dbReference type="ARBA" id="ARBA00022989"/>
    </source>
</evidence>
<feature type="transmembrane region" description="Helical" evidence="10">
    <location>
        <begin position="373"/>
        <end position="400"/>
    </location>
</feature>
<sequence length="519" mass="53273">MASIDSGLGAAQAGDTASHPTKLDGPLLKVAAAVIAGSIMAILDTTVVTIALQSLIVEFHTSFDTVQWVTTAYMLALAAVIPVTGWAADRFGTKRLYALALTLFLVGSVLAGFAWNIGSMIAFRVLQGLGGGILTPAGMTVLAKAAGPARVGRVMSLLGVPMLLGPLAGPIVGGWLVDSGGWRWIFYLNVPIGLLALALTLRYLPKDTETTGGALDTVGTLLLSPGVALVLYGVSGIPRSGGITPGVWLPVALGLLMIAGFVVRAQRIEHPLLDLSLFRNRRFSLAVVTMALFAVAFFGVSILLPTEFLMVRQLSALETGMQLLPLGIGAVVTMPLSGRLADRVGPGKVVVPGLLLIAAGITVFTQAGPDSGYATVLAPGLFVIGLGVGATMMPIISAALQVLDGPAVARGSTMANIIQQGFGAIGSAVMSIVLAAGLAGRFDVPVSQGQLVATTALADPARHATALGMVSDTFTTTFVWSLALVILCLVPACFLWRKPAEAVSAPVPRLKAGTVDGLS</sequence>
<dbReference type="AlphaFoldDB" id="A8KQU7"/>
<feature type="transmembrane region" description="Helical" evidence="10">
    <location>
        <begin position="213"/>
        <end position="234"/>
    </location>
</feature>
<protein>
    <submittedName>
        <fullName evidence="12">Elloramycin permease</fullName>
    </submittedName>
</protein>
<evidence type="ECO:0000256" key="8">
    <source>
        <dbReference type="ARBA" id="ARBA00023251"/>
    </source>
</evidence>
<dbReference type="PROSITE" id="PS50850">
    <property type="entry name" value="MFS"/>
    <property type="match status" value="1"/>
</dbReference>
<feature type="domain" description="Major facilitator superfamily (MFS) profile" evidence="11">
    <location>
        <begin position="30"/>
        <end position="500"/>
    </location>
</feature>
<keyword evidence="5 10" id="KW-0812">Transmembrane</keyword>
<dbReference type="PANTHER" id="PTHR42718">
    <property type="entry name" value="MAJOR FACILITATOR SUPERFAMILY MULTIDRUG TRANSPORTER MFSC"/>
    <property type="match status" value="1"/>
</dbReference>
<dbReference type="InterPro" id="IPR004638">
    <property type="entry name" value="EmrB-like"/>
</dbReference>
<evidence type="ECO:0000256" key="3">
    <source>
        <dbReference type="ARBA" id="ARBA00022448"/>
    </source>
</evidence>
<keyword evidence="6 10" id="KW-1133">Transmembrane helix</keyword>
<dbReference type="InterPro" id="IPR011701">
    <property type="entry name" value="MFS"/>
</dbReference>
<feature type="region of interest" description="Disordered" evidence="9">
    <location>
        <begin position="1"/>
        <end position="20"/>
    </location>
</feature>
<dbReference type="InterPro" id="IPR036259">
    <property type="entry name" value="MFS_trans_sf"/>
</dbReference>
<dbReference type="GO" id="GO:0005886">
    <property type="term" value="C:plasma membrane"/>
    <property type="evidence" value="ECO:0007669"/>
    <property type="project" value="UniProtKB-SubCell"/>
</dbReference>
<evidence type="ECO:0000256" key="7">
    <source>
        <dbReference type="ARBA" id="ARBA00023136"/>
    </source>
</evidence>
<feature type="transmembrane region" description="Helical" evidence="10">
    <location>
        <begin position="96"/>
        <end position="115"/>
    </location>
</feature>
<feature type="transmembrane region" description="Helical" evidence="10">
    <location>
        <begin position="68"/>
        <end position="89"/>
    </location>
</feature>
<feature type="transmembrane region" description="Helical" evidence="10">
    <location>
        <begin position="246"/>
        <end position="263"/>
    </location>
</feature>
<comment type="similarity">
    <text evidence="2">Belongs to the major facilitator superfamily. EmrB family.</text>
</comment>
<dbReference type="Gene3D" id="1.20.1250.20">
    <property type="entry name" value="MFS general substrate transporter like domains"/>
    <property type="match status" value="1"/>
</dbReference>
<dbReference type="Pfam" id="PF07690">
    <property type="entry name" value="MFS_1"/>
    <property type="match status" value="1"/>
</dbReference>
<evidence type="ECO:0000256" key="2">
    <source>
        <dbReference type="ARBA" id="ARBA00008537"/>
    </source>
</evidence>
<keyword evidence="7 10" id="KW-0472">Membrane</keyword>
<feature type="transmembrane region" description="Helical" evidence="10">
    <location>
        <begin position="421"/>
        <end position="442"/>
    </location>
</feature>
<dbReference type="SUPFAM" id="SSF103473">
    <property type="entry name" value="MFS general substrate transporter"/>
    <property type="match status" value="1"/>
</dbReference>
<gene>
    <name evidence="12" type="primary">elmE</name>
</gene>
<dbReference type="GO" id="GO:0022857">
    <property type="term" value="F:transmembrane transporter activity"/>
    <property type="evidence" value="ECO:0007669"/>
    <property type="project" value="InterPro"/>
</dbReference>
<feature type="transmembrane region" description="Helical" evidence="10">
    <location>
        <begin position="349"/>
        <end position="367"/>
    </location>
</feature>
<evidence type="ECO:0000259" key="11">
    <source>
        <dbReference type="PROSITE" id="PS50850"/>
    </source>
</evidence>
<feature type="transmembrane region" description="Helical" evidence="10">
    <location>
        <begin position="182"/>
        <end position="201"/>
    </location>
</feature>
<feature type="transmembrane region" description="Helical" evidence="10">
    <location>
        <begin position="283"/>
        <end position="304"/>
    </location>
</feature>